<protein>
    <submittedName>
        <fullName evidence="2">Uncharacterized protein</fullName>
    </submittedName>
</protein>
<keyword evidence="3" id="KW-1185">Reference proteome</keyword>
<sequence>MIALALLALGCGGARVREVRPEVAEEATLGPWAPGPYVAGDPVWLELPQRPLGGCRNGLPELTRAPREDGTIELVLSAVPEGVCPVVMRSGSARLMRVGELDAGRYVVRCGDPECAGHETSFDVLPAGGDVEPLATHWRVRIAVAQAHQPGTCMGMPGPPVDRPDDPLRSLRERDPRLHRQLQRAYPGQSPDALIEAASGIDVVQRSEDDWEYGYTDGRCCHIREMGGHAHVERDGTIRVDEPREHESRDVDC</sequence>
<dbReference type="STRING" id="927083.DB32_000717"/>
<organism evidence="2 3">
    <name type="scientific">Sandaracinus amylolyticus</name>
    <dbReference type="NCBI Taxonomy" id="927083"/>
    <lineage>
        <taxon>Bacteria</taxon>
        <taxon>Pseudomonadati</taxon>
        <taxon>Myxococcota</taxon>
        <taxon>Polyangia</taxon>
        <taxon>Polyangiales</taxon>
        <taxon>Sandaracinaceae</taxon>
        <taxon>Sandaracinus</taxon>
    </lineage>
</organism>
<dbReference type="Proteomes" id="UP000034883">
    <property type="component" value="Chromosome"/>
</dbReference>
<dbReference type="KEGG" id="samy:DB32_000717"/>
<dbReference type="EMBL" id="CP011125">
    <property type="protein sequence ID" value="AKF03568.1"/>
    <property type="molecule type" value="Genomic_DNA"/>
</dbReference>
<evidence type="ECO:0000313" key="3">
    <source>
        <dbReference type="Proteomes" id="UP000034883"/>
    </source>
</evidence>
<gene>
    <name evidence="2" type="ORF">DB32_000717</name>
</gene>
<reference evidence="2 3" key="1">
    <citation type="submission" date="2015-03" db="EMBL/GenBank/DDBJ databases">
        <title>Genome assembly of Sandaracinus amylolyticus DSM 53668.</title>
        <authorList>
            <person name="Sharma G."/>
            <person name="Subramanian S."/>
        </authorList>
    </citation>
    <scope>NUCLEOTIDE SEQUENCE [LARGE SCALE GENOMIC DNA]</scope>
    <source>
        <strain evidence="2 3">DSM 53668</strain>
    </source>
</reference>
<proteinExistence type="predicted"/>
<dbReference type="RefSeq" id="WP_053231014.1">
    <property type="nucleotide sequence ID" value="NZ_CP011125.1"/>
</dbReference>
<evidence type="ECO:0000313" key="2">
    <source>
        <dbReference type="EMBL" id="AKF03568.1"/>
    </source>
</evidence>
<dbReference type="AlphaFoldDB" id="A0A0F6VZG7"/>
<accession>A0A0F6VZG7</accession>
<feature type="region of interest" description="Disordered" evidence="1">
    <location>
        <begin position="234"/>
        <end position="253"/>
    </location>
</feature>
<evidence type="ECO:0000256" key="1">
    <source>
        <dbReference type="SAM" id="MobiDB-lite"/>
    </source>
</evidence>
<name>A0A0F6VZG7_9BACT</name>